<dbReference type="EMBL" id="MU267779">
    <property type="protein sequence ID" value="KAH7909089.1"/>
    <property type="molecule type" value="Genomic_DNA"/>
</dbReference>
<organism evidence="1 2">
    <name type="scientific">Hygrophoropsis aurantiaca</name>
    <dbReference type="NCBI Taxonomy" id="72124"/>
    <lineage>
        <taxon>Eukaryota</taxon>
        <taxon>Fungi</taxon>
        <taxon>Dikarya</taxon>
        <taxon>Basidiomycota</taxon>
        <taxon>Agaricomycotina</taxon>
        <taxon>Agaricomycetes</taxon>
        <taxon>Agaricomycetidae</taxon>
        <taxon>Boletales</taxon>
        <taxon>Coniophorineae</taxon>
        <taxon>Hygrophoropsidaceae</taxon>
        <taxon>Hygrophoropsis</taxon>
    </lineage>
</organism>
<proteinExistence type="predicted"/>
<gene>
    <name evidence="1" type="ORF">BJ138DRAFT_1127927</name>
</gene>
<accession>A0ACB8A764</accession>
<dbReference type="Proteomes" id="UP000790377">
    <property type="component" value="Unassembled WGS sequence"/>
</dbReference>
<reference evidence="1" key="1">
    <citation type="journal article" date="2021" name="New Phytol.">
        <title>Evolutionary innovations through gain and loss of genes in the ectomycorrhizal Boletales.</title>
        <authorList>
            <person name="Wu G."/>
            <person name="Miyauchi S."/>
            <person name="Morin E."/>
            <person name="Kuo A."/>
            <person name="Drula E."/>
            <person name="Varga T."/>
            <person name="Kohler A."/>
            <person name="Feng B."/>
            <person name="Cao Y."/>
            <person name="Lipzen A."/>
            <person name="Daum C."/>
            <person name="Hundley H."/>
            <person name="Pangilinan J."/>
            <person name="Johnson J."/>
            <person name="Barry K."/>
            <person name="LaButti K."/>
            <person name="Ng V."/>
            <person name="Ahrendt S."/>
            <person name="Min B."/>
            <person name="Choi I.G."/>
            <person name="Park H."/>
            <person name="Plett J.M."/>
            <person name="Magnuson J."/>
            <person name="Spatafora J.W."/>
            <person name="Nagy L.G."/>
            <person name="Henrissat B."/>
            <person name="Grigoriev I.V."/>
            <person name="Yang Z.L."/>
            <person name="Xu J."/>
            <person name="Martin F.M."/>
        </authorList>
    </citation>
    <scope>NUCLEOTIDE SEQUENCE</scope>
    <source>
        <strain evidence="1">ATCC 28755</strain>
    </source>
</reference>
<comment type="caution">
    <text evidence="1">The sequence shown here is derived from an EMBL/GenBank/DDBJ whole genome shotgun (WGS) entry which is preliminary data.</text>
</comment>
<evidence type="ECO:0000313" key="1">
    <source>
        <dbReference type="EMBL" id="KAH7909089.1"/>
    </source>
</evidence>
<keyword evidence="2" id="KW-1185">Reference proteome</keyword>
<name>A0ACB8A764_9AGAM</name>
<evidence type="ECO:0000313" key="2">
    <source>
        <dbReference type="Proteomes" id="UP000790377"/>
    </source>
</evidence>
<sequence>MRSFSTLSLLFTAALSAFTYAAPAGTPDLKLPFDTTAITGLTSGASALGARATTPGLAVVFTTLQTQISPLAAELTFLTPANATAANITPIVGQIKDCLLTATVSVKALVGLELDVILAPIEGTVILTVAAVAELVGGVLCILFAAIGCLLKVVVADVSVIVLPILVDLCVVVACLLQVVFGLVGGLLAAVLLILTPTVIAVIKLLACTELLLCLGIKL</sequence>
<protein>
    <submittedName>
        <fullName evidence="1">Uncharacterized protein</fullName>
    </submittedName>
</protein>